<evidence type="ECO:0000256" key="1">
    <source>
        <dbReference type="SAM" id="MobiDB-lite"/>
    </source>
</evidence>
<organism evidence="2 3">
    <name type="scientific">Triparma columacea</name>
    <dbReference type="NCBI Taxonomy" id="722753"/>
    <lineage>
        <taxon>Eukaryota</taxon>
        <taxon>Sar</taxon>
        <taxon>Stramenopiles</taxon>
        <taxon>Ochrophyta</taxon>
        <taxon>Bolidophyceae</taxon>
        <taxon>Parmales</taxon>
        <taxon>Triparmaceae</taxon>
        <taxon>Triparma</taxon>
    </lineage>
</organism>
<name>A0A9W7GFX3_9STRA</name>
<dbReference type="OrthoDB" id="20872at2759"/>
<sequence length="573" mass="65889">MPGDLITHVNGTSISPLLTSHPTLDPIYPLFSNSLKVTLSLTRGRRWIIPKIRHLNPLFNTEFYDIDSDSEVVSTSLSLSGNTALDDVLEPQGEFRAWLKSRKTKWRESRGKTDEHYAALYPERRQHKKREANEQGGSKKNKIGDEEEGYYTMKGKDEFWKDLGFDTVEDWQQGRVEGWRRKYRWNRVRLDVIKEKLGNGEGVGLPMEEEGGKGTFREVQEWLAVRKVEWRVKRAREKEYNRELVEDVKRAKMGVIGLPQEKNTTTIEPPDSVAREVTSSSSSSSTSSSTTLPTLSVCEKASSLDPLHQTVLEHLTLSLTQPKPPAKTYSIDWLFDLDICGNDDLVFLTLSFLTEFEVNRLVTSVSKHKTRQMAERQNLWSQKCKMNTRWNLPRNPRKAWFELYVTNLKKFFLERLKKSEELLSLCMYHLRKGDHLTQIKKKVLPCVRDFNFSVDFTSGSVGDRNGLLNWAVVYRRPKVAKWLVNDMGADLETKDSGFFTPLCNAAWNGDLQMVRFLLWRGARRDAIGLTHCSKGFGAVQMGFKGLTAEGWARIKGWKEVEMEIKYGVAKEYG</sequence>
<reference evidence="3" key="1">
    <citation type="journal article" date="2023" name="Commun. Biol.">
        <title>Genome analysis of Parmales, the sister group of diatoms, reveals the evolutionary specialization of diatoms from phago-mixotrophs to photoautotrophs.</title>
        <authorList>
            <person name="Ban H."/>
            <person name="Sato S."/>
            <person name="Yoshikawa S."/>
            <person name="Yamada K."/>
            <person name="Nakamura Y."/>
            <person name="Ichinomiya M."/>
            <person name="Sato N."/>
            <person name="Blanc-Mathieu R."/>
            <person name="Endo H."/>
            <person name="Kuwata A."/>
            <person name="Ogata H."/>
        </authorList>
    </citation>
    <scope>NUCLEOTIDE SEQUENCE [LARGE SCALE GENOMIC DNA]</scope>
</reference>
<dbReference type="Gene3D" id="1.25.40.20">
    <property type="entry name" value="Ankyrin repeat-containing domain"/>
    <property type="match status" value="1"/>
</dbReference>
<protein>
    <submittedName>
        <fullName evidence="2">Uncharacterized protein</fullName>
    </submittedName>
</protein>
<accession>A0A9W7GFX3</accession>
<keyword evidence="3" id="KW-1185">Reference proteome</keyword>
<feature type="compositionally biased region" description="Low complexity" evidence="1">
    <location>
        <begin position="278"/>
        <end position="291"/>
    </location>
</feature>
<feature type="region of interest" description="Disordered" evidence="1">
    <location>
        <begin position="124"/>
        <end position="144"/>
    </location>
</feature>
<evidence type="ECO:0000313" key="3">
    <source>
        <dbReference type="Proteomes" id="UP001165065"/>
    </source>
</evidence>
<feature type="region of interest" description="Disordered" evidence="1">
    <location>
        <begin position="260"/>
        <end position="292"/>
    </location>
</feature>
<proteinExistence type="predicted"/>
<dbReference type="InterPro" id="IPR036770">
    <property type="entry name" value="Ankyrin_rpt-contain_sf"/>
</dbReference>
<dbReference type="EMBL" id="BRYA01001533">
    <property type="protein sequence ID" value="GMI45074.1"/>
    <property type="molecule type" value="Genomic_DNA"/>
</dbReference>
<gene>
    <name evidence="2" type="ORF">TrCOL_g144</name>
</gene>
<dbReference type="Proteomes" id="UP001165065">
    <property type="component" value="Unassembled WGS sequence"/>
</dbReference>
<comment type="caution">
    <text evidence="2">The sequence shown here is derived from an EMBL/GenBank/DDBJ whole genome shotgun (WGS) entry which is preliminary data.</text>
</comment>
<dbReference type="SUPFAM" id="SSF48403">
    <property type="entry name" value="Ankyrin repeat"/>
    <property type="match status" value="1"/>
</dbReference>
<dbReference type="InterPro" id="IPR002110">
    <property type="entry name" value="Ankyrin_rpt"/>
</dbReference>
<dbReference type="AlphaFoldDB" id="A0A9W7GFX3"/>
<dbReference type="Pfam" id="PF13637">
    <property type="entry name" value="Ank_4"/>
    <property type="match status" value="1"/>
</dbReference>
<evidence type="ECO:0000313" key="2">
    <source>
        <dbReference type="EMBL" id="GMI45074.1"/>
    </source>
</evidence>